<gene>
    <name evidence="1" type="ORF">LCGC14_1744570</name>
</gene>
<sequence>MIQIKNPFLESYLMNPLLEFRFNEKSYKRFKKLKRIIKKLKNLTKSFISTTVGLLSFPKQFFIGLVKSEKSFNYLS</sequence>
<accession>A0A0F9K588</accession>
<comment type="caution">
    <text evidence="1">The sequence shown here is derived from an EMBL/GenBank/DDBJ whole genome shotgun (WGS) entry which is preliminary data.</text>
</comment>
<name>A0A0F9K588_9ZZZZ</name>
<proteinExistence type="predicted"/>
<dbReference type="AlphaFoldDB" id="A0A0F9K588"/>
<dbReference type="EMBL" id="LAZR01016007">
    <property type="protein sequence ID" value="KKM06378.1"/>
    <property type="molecule type" value="Genomic_DNA"/>
</dbReference>
<evidence type="ECO:0000313" key="1">
    <source>
        <dbReference type="EMBL" id="KKM06378.1"/>
    </source>
</evidence>
<reference evidence="1" key="1">
    <citation type="journal article" date="2015" name="Nature">
        <title>Complex archaea that bridge the gap between prokaryotes and eukaryotes.</title>
        <authorList>
            <person name="Spang A."/>
            <person name="Saw J.H."/>
            <person name="Jorgensen S.L."/>
            <person name="Zaremba-Niedzwiedzka K."/>
            <person name="Martijn J."/>
            <person name="Lind A.E."/>
            <person name="van Eijk R."/>
            <person name="Schleper C."/>
            <person name="Guy L."/>
            <person name="Ettema T.J."/>
        </authorList>
    </citation>
    <scope>NUCLEOTIDE SEQUENCE</scope>
</reference>
<protein>
    <submittedName>
        <fullName evidence="1">Uncharacterized protein</fullName>
    </submittedName>
</protein>
<organism evidence="1">
    <name type="scientific">marine sediment metagenome</name>
    <dbReference type="NCBI Taxonomy" id="412755"/>
    <lineage>
        <taxon>unclassified sequences</taxon>
        <taxon>metagenomes</taxon>
        <taxon>ecological metagenomes</taxon>
    </lineage>
</organism>